<dbReference type="FunFam" id="2.40.33.10:FF:000001">
    <property type="entry name" value="Pyruvate kinase"/>
    <property type="match status" value="1"/>
</dbReference>
<keyword evidence="14" id="KW-0067">ATP-binding</keyword>
<evidence type="ECO:0000256" key="1">
    <source>
        <dbReference type="ARBA" id="ARBA00001946"/>
    </source>
</evidence>
<dbReference type="OrthoDB" id="108365at2759"/>
<name>A0A1J8Q3M4_9AGAM</name>
<evidence type="ECO:0000256" key="13">
    <source>
        <dbReference type="ARBA" id="ARBA00022777"/>
    </source>
</evidence>
<accession>A0A1J8Q3M4</accession>
<feature type="compositionally biased region" description="Polar residues" evidence="24">
    <location>
        <begin position="2543"/>
        <end position="2572"/>
    </location>
</feature>
<dbReference type="InterPro" id="IPR015351">
    <property type="entry name" value="RBP-J/Cbf11/Cbf12_DNA-bd"/>
</dbReference>
<dbReference type="GO" id="GO:0006357">
    <property type="term" value="P:regulation of transcription by RNA polymerase II"/>
    <property type="evidence" value="ECO:0007669"/>
    <property type="project" value="InterPro"/>
</dbReference>
<keyword evidence="21" id="KW-0670">Pyruvate</keyword>
<dbReference type="GO" id="GO:0005634">
    <property type="term" value="C:nucleus"/>
    <property type="evidence" value="ECO:0007669"/>
    <property type="project" value="UniProtKB-SubCell"/>
</dbReference>
<dbReference type="GO" id="GO:0000287">
    <property type="term" value="F:magnesium ion binding"/>
    <property type="evidence" value="ECO:0007669"/>
    <property type="project" value="InterPro"/>
</dbReference>
<evidence type="ECO:0000256" key="24">
    <source>
        <dbReference type="SAM" id="MobiDB-lite"/>
    </source>
</evidence>
<keyword evidence="11" id="KW-0479">Metal-binding</keyword>
<evidence type="ECO:0000259" key="26">
    <source>
        <dbReference type="SMART" id="SM01268"/>
    </source>
</evidence>
<dbReference type="CDD" id="cd00288">
    <property type="entry name" value="Pyruvate_Kinase"/>
    <property type="match status" value="1"/>
</dbReference>
<evidence type="ECO:0000256" key="16">
    <source>
        <dbReference type="ARBA" id="ARBA00023015"/>
    </source>
</evidence>
<dbReference type="NCBIfam" id="NF004978">
    <property type="entry name" value="PRK06354.1"/>
    <property type="match status" value="1"/>
</dbReference>
<dbReference type="InterPro" id="IPR011037">
    <property type="entry name" value="Pyrv_Knase-like_insert_dom_sf"/>
</dbReference>
<dbReference type="NCBIfam" id="NF004491">
    <property type="entry name" value="PRK05826.1"/>
    <property type="match status" value="1"/>
</dbReference>
<dbReference type="Gene3D" id="2.60.40.1450">
    <property type="entry name" value="LAG1, DNA binding domain"/>
    <property type="match status" value="1"/>
</dbReference>
<dbReference type="SUPFAM" id="SSF51621">
    <property type="entry name" value="Phosphoenolpyruvate/pyruvate domain"/>
    <property type="match status" value="1"/>
</dbReference>
<comment type="caution">
    <text evidence="27">The sequence shown here is derived from an EMBL/GenBank/DDBJ whole genome shotgun (WGS) entry which is preliminary data.</text>
</comment>
<feature type="domain" description="RBP-J/Cbf11/Cbf12 DNA binding" evidence="25">
    <location>
        <begin position="177"/>
        <end position="311"/>
    </location>
</feature>
<dbReference type="PROSITE" id="PS00110">
    <property type="entry name" value="PYRUVATE_KINASE"/>
    <property type="match status" value="1"/>
</dbReference>
<feature type="region of interest" description="Disordered" evidence="24">
    <location>
        <begin position="1"/>
        <end position="89"/>
    </location>
</feature>
<evidence type="ECO:0000256" key="18">
    <source>
        <dbReference type="ARBA" id="ARBA00023152"/>
    </source>
</evidence>
<dbReference type="InterPro" id="IPR015795">
    <property type="entry name" value="Pyrv_Knase_C"/>
</dbReference>
<evidence type="ECO:0000256" key="23">
    <source>
        <dbReference type="RuleBase" id="RU000504"/>
    </source>
</evidence>
<dbReference type="Gene3D" id="3.40.1380.20">
    <property type="entry name" value="Pyruvate kinase, C-terminal domain"/>
    <property type="match status" value="1"/>
</dbReference>
<keyword evidence="18 23" id="KW-0324">Glycolysis</keyword>
<evidence type="ECO:0000256" key="12">
    <source>
        <dbReference type="ARBA" id="ARBA00022741"/>
    </source>
</evidence>
<evidence type="ECO:0000256" key="8">
    <source>
        <dbReference type="ARBA" id="ARBA00011881"/>
    </source>
</evidence>
<dbReference type="SMART" id="SM01267">
    <property type="entry name" value="LAG1_DNAbind"/>
    <property type="match status" value="1"/>
</dbReference>
<dbReference type="STRING" id="180088.A0A1J8Q3M4"/>
<evidence type="ECO:0000256" key="19">
    <source>
        <dbReference type="ARBA" id="ARBA00023163"/>
    </source>
</evidence>
<dbReference type="Proteomes" id="UP000183567">
    <property type="component" value="Unassembled WGS sequence"/>
</dbReference>
<comment type="similarity">
    <text evidence="6">Belongs to the glycosyltransferase 32 family.</text>
</comment>
<evidence type="ECO:0000256" key="10">
    <source>
        <dbReference type="ARBA" id="ARBA00022679"/>
    </source>
</evidence>
<dbReference type="InterPro" id="IPR036358">
    <property type="entry name" value="BTD_sf"/>
</dbReference>
<dbReference type="SUPFAM" id="SSF53448">
    <property type="entry name" value="Nucleotide-diphospho-sugar transferases"/>
    <property type="match status" value="2"/>
</dbReference>
<comment type="subunit">
    <text evidence="8">Homotetramer.</text>
</comment>
<comment type="similarity">
    <text evidence="5 23">Belongs to the pyruvate kinase family.</text>
</comment>
<comment type="subcellular location">
    <subcellularLocation>
        <location evidence="3">Nucleus</location>
    </subcellularLocation>
</comment>
<keyword evidence="13 23" id="KW-0418">Kinase</keyword>
<dbReference type="InterPro" id="IPR015806">
    <property type="entry name" value="Pyrv_Knase_insert_dom_sf"/>
</dbReference>
<evidence type="ECO:0000256" key="2">
    <source>
        <dbReference type="ARBA" id="ARBA00001958"/>
    </source>
</evidence>
<dbReference type="InterPro" id="IPR001697">
    <property type="entry name" value="Pyr_Knase"/>
</dbReference>
<feature type="region of interest" description="Disordered" evidence="24">
    <location>
        <begin position="119"/>
        <end position="158"/>
    </location>
</feature>
<feature type="region of interest" description="Disordered" evidence="24">
    <location>
        <begin position="1580"/>
        <end position="1613"/>
    </location>
</feature>
<dbReference type="Gene3D" id="3.90.550.20">
    <property type="match status" value="2"/>
</dbReference>
<feature type="compositionally biased region" description="Polar residues" evidence="24">
    <location>
        <begin position="1"/>
        <end position="11"/>
    </location>
</feature>
<dbReference type="Pfam" id="PF02887">
    <property type="entry name" value="PK_C"/>
    <property type="match status" value="1"/>
</dbReference>
<dbReference type="Gene3D" id="2.80.10.50">
    <property type="match status" value="1"/>
</dbReference>
<evidence type="ECO:0000256" key="5">
    <source>
        <dbReference type="ARBA" id="ARBA00008663"/>
    </source>
</evidence>
<dbReference type="SMART" id="SM01268">
    <property type="entry name" value="BTD"/>
    <property type="match status" value="1"/>
</dbReference>
<dbReference type="SUPFAM" id="SSF49417">
    <property type="entry name" value="p53-like transcription factors"/>
    <property type="match status" value="1"/>
</dbReference>
<feature type="compositionally biased region" description="Polar residues" evidence="24">
    <location>
        <begin position="49"/>
        <end position="89"/>
    </location>
</feature>
<dbReference type="PANTHER" id="PTHR11817">
    <property type="entry name" value="PYRUVATE KINASE"/>
    <property type="match status" value="1"/>
</dbReference>
<evidence type="ECO:0000256" key="7">
    <source>
        <dbReference type="ARBA" id="ARBA00009704"/>
    </source>
</evidence>
<dbReference type="Pfam" id="PF09270">
    <property type="entry name" value="BTD"/>
    <property type="match status" value="1"/>
</dbReference>
<dbReference type="GO" id="GO:0030955">
    <property type="term" value="F:potassium ion binding"/>
    <property type="evidence" value="ECO:0007669"/>
    <property type="project" value="InterPro"/>
</dbReference>
<keyword evidence="16" id="KW-0805">Transcription regulation</keyword>
<comment type="catalytic activity">
    <reaction evidence="22 23">
        <text>pyruvate + ATP = phosphoenolpyruvate + ADP + H(+)</text>
        <dbReference type="Rhea" id="RHEA:18157"/>
        <dbReference type="ChEBI" id="CHEBI:15361"/>
        <dbReference type="ChEBI" id="CHEBI:15378"/>
        <dbReference type="ChEBI" id="CHEBI:30616"/>
        <dbReference type="ChEBI" id="CHEBI:58702"/>
        <dbReference type="ChEBI" id="CHEBI:456216"/>
        <dbReference type="EC" id="2.7.1.40"/>
    </reaction>
</comment>
<keyword evidence="28" id="KW-1185">Reference proteome</keyword>
<evidence type="ECO:0000259" key="25">
    <source>
        <dbReference type="SMART" id="SM01267"/>
    </source>
</evidence>
<dbReference type="GO" id="GO:0006950">
    <property type="term" value="P:response to stress"/>
    <property type="evidence" value="ECO:0007669"/>
    <property type="project" value="UniProtKB-ARBA"/>
</dbReference>
<evidence type="ECO:0000256" key="4">
    <source>
        <dbReference type="ARBA" id="ARBA00004997"/>
    </source>
</evidence>
<evidence type="ECO:0000256" key="14">
    <source>
        <dbReference type="ARBA" id="ARBA00022840"/>
    </source>
</evidence>
<keyword evidence="20" id="KW-0539">Nucleus</keyword>
<dbReference type="SUPFAM" id="SSF50800">
    <property type="entry name" value="PK beta-barrel domain-like"/>
    <property type="match status" value="1"/>
</dbReference>
<dbReference type="EMBL" id="LVVM01002679">
    <property type="protein sequence ID" value="OJA16214.1"/>
    <property type="molecule type" value="Genomic_DNA"/>
</dbReference>
<dbReference type="GO" id="GO:0016301">
    <property type="term" value="F:kinase activity"/>
    <property type="evidence" value="ECO:0007669"/>
    <property type="project" value="UniProtKB-KW"/>
</dbReference>
<evidence type="ECO:0000256" key="6">
    <source>
        <dbReference type="ARBA" id="ARBA00009003"/>
    </source>
</evidence>
<dbReference type="InterPro" id="IPR015793">
    <property type="entry name" value="Pyrv_Knase_brl"/>
</dbReference>
<evidence type="ECO:0000256" key="15">
    <source>
        <dbReference type="ARBA" id="ARBA00022842"/>
    </source>
</evidence>
<comment type="pathway">
    <text evidence="4 23">Carbohydrate degradation; glycolysis; pyruvate from D-glyceraldehyde 3-phosphate: step 5/5.</text>
</comment>
<protein>
    <recommendedName>
        <fullName evidence="9 23">Pyruvate kinase</fullName>
        <ecNumber evidence="9 23">2.7.1.40</ecNumber>
    </recommendedName>
</protein>
<comment type="cofactor">
    <cofactor evidence="2">
        <name>K(+)</name>
        <dbReference type="ChEBI" id="CHEBI:29103"/>
    </cofactor>
</comment>
<gene>
    <name evidence="27" type="ORF">AZE42_00107</name>
</gene>
<dbReference type="InterPro" id="IPR029044">
    <property type="entry name" value="Nucleotide-diphossugar_trans"/>
</dbReference>
<sequence>MPDAALQQQLHPNSSSSSPPPASPTQPSLDLLVNPTSSPSHSLAHKNGEQIQQSNHIQSPQSTSNNGIQHSQPPVTSAPPSMLSNPDPNASLQAILAANRKDSTTTDTLHQWVIPPVQASTPQQHTSPHIIPAIGQSSNGKSGKRKLDETDPDDPQPKMRRAIREHVSQHPLLQMTTVMCLHAAVAQKSYGSEKRFLCPPPVVHIQGPVWQMRSQQLAMSVVSEQGERSLDQKTNLDNNMSGSFKFLHVTGTAKAKSFQLSLDIIEPPPSALSGESSADGTPGRVWATFDSAPVTIISKPSKKTAKTRNISSCILAGGPVSLFNRINSQTVRTKYMTIDNTQLCASNVTWSAFNVNVVRRPDDAPLSNGGPQPVTYGCEVVLSDTLSNIATSPLVIRKVDKGRVSADDGGPVSQMQKIALQRVNQDGTRHYLSAAGPIPGAPNSTPSAPGTPAQGGTHPLIFQSPRIREEMKDGVRVLTDEVDDYLCWTIVGISKFQYTFFDAFGQHNSSIPEMPITPFPTLFTAPVYRPANNILEMTVSHFFYEDPKSRSQMPLTVYLGGLGPLRARFYQAAPPGPLTNISSFGGTMSGPSNEVVVGGGDGVVGSAAEAAARYLSQPPLHTIVTVELPSLAEIIKALEEDVMTPGVMTSDGIVHRQSSQHNEHGVSMDGVNGNGSQSHPPPSIAGRNLPLLFIRASDGIGYHSGRTISCENVFQTMELGTMTPGNVLAPSGGTADANWIAAAQAAAAADGGLHGWTLRIIAVVKPRILVLVHHTFPSFVVNFSFEWIFFVRLSFNRAITKCTILNSPHRFLSNVPRINKMFTYDGIRSQLEWNSTLSVSNAPQPTADTKFLRKTAIIATIGPNTNTVEKLAALRRAGVNVVRMNFSHGSYDYHQSVIDNTRKMLAEDPTGRPVAIALDTKGPEIRTGVMRDGKDLPIKAGHEFIVTTDDKYSEICDDKLLWFDYKNLPKVTAPGKMIYIDDGILSLLVLSIDGPNVHVRAVNNGTLSSRKGVNLPKTEVDLPALSEKDKKDLRFGVKNGVDMIFASFIRRGQDVKDIRQVLGPDGASIKIIVKIENEQGVENFDEILRETDGVMVARGDLGIEIPASQVFLAQKMMIAKCNIAGKPVIVATQMLESMTYNPRPTRAEISDVANAVLDGSDCVMLSGETAKGSYPVESVLMMAETCLLAEAAICYPPLYDELRGIQPRPTETVETVAIAAVAAASEQNASAIIVLSTSGNTARLISKYRPRVPIITVTRNEQTARQIHLHRGCYPFWYPEPRGIHESQWQKDVDNRIRFGLKNALALNIIKTGTTVIAVQGWKGGLGHTNTMRILSVPTDPADLELQPAFPSFHLLTEWPLDISPHFSAAISLATDPTMLLVSRLTRLPFAKKYISSPVVGHGLCVIVILLTLLGTEESHWTPQFRDSTLVFGRENLQRIWKWEIESGHYPSNGKIPDQIGFTSPILNPALPPAKAHTLISPFTPPPGPVTTVTRGVGPRRVYLENKKESVDIAYPPRPIPGSIADLDIILEQCNFSEGKYVRDCLEFLRATASLDSGRSVRRGSLDGWRYIFTEEGRPEEERLRSTQSAPTVPEGPYPTGRQNSNAGLTKKRNTRWEPPLELPLPAQQSLHSSRSIGCNPANLRLFHMFWAGPFNEKPYVALLSFLFTQNLGLHLEPGQEPDACRPQMWLWINPGPAAAIPNPSALTDMYDALKTNPWAAPFLHPRFKDVIKFKLWNTTEQLDNNLELRDEWRNMETLFNSGGVTVSVPADEPAASSSASSSRIGDMVHRLGSKSEATYDRLSVILSDMARFIITHRYGGIYLDADTVFLRDWEELWGWKGAFAYRWSYHDDYNTAVLHLNKGSALGSFLFRTALKNGLDFHPVAVSKYLREAHLENLLLRVPDALFDPAWLNTEGYQVERPPYPFFTGFADFFDTPEVHSAAPQATGFEGFFRGAFSYHFHNFWWKPFDPARNWPDLGPKFAGGERAARAAANPHADPDDWTDNISDDKRDLDWATVLKRTFEGNTPALRPVGVRALTSVVFRRFMASSNYFTPQRPNGYTDKGRLTNSLPTYSSSSAVHEKMHRHSRSMSWTVPVSVPIPGVRSRRLRLFMPNPSRVHQITVSRFGRRRGPLLLCVVLIACIFTLCSFARRFGTEEKQWTTNFGESSTLVFGREDLQRIWNWEIESGHYPSNAKSAPIIFYPAIVGANHNFSVPEQIGLSAPPLNPALPPRKVPTIPSRFRPPPGPVATTTRGDGPRRVYLDVQSQPPNLAYPPRPVPGSVADLDIIMENCDFSQGKYVRDCLEVLRVGAGLDNGKRLRRGDVDDWKYIYLEQERENFTDPYADPLPIPIANVLPPPRPLVSGGETDPNAGLRKKIGADWESQLPLRAPLQHTPYSSLPTPCDPENPRLFHMFWTGPFTDKPYLALLSFLFTQNVGLHLKDGESLDVCRPEFWMWINPGPAASVPNPSALSDMYEGLKTNPWAAPFLHPRFKDVVKFKLWNTTDQLDGIPELKDEWRELKETLFNSGGHIINVPPEKQQSKSAEVSTTAEDPTNSTDVDASAKPSSTGDNKPDEDDMLNRTGSKSSSSYDRLSVILSDMARFVLCHRFGGIYLDADTIFLRDWEELWGWKGAFAYRWSRLEKYNTAVLRMNKNSALGSFLFRTALKNGLDFHPMTVSRYTKDSHLEGLLLRLPDALFDSAWLNTEYYQRERPPQPFFQEFSDFFDTPTQSSAAPQALGFEGFFLGAYSYHFHNFWWKPFDASRNWPDLGPRFSAGERAARAAAEPDTDPDDFADHVADDKRDLDWATVLKRTFEAYIRGERPNMYGEWLQW</sequence>
<feature type="region of interest" description="Disordered" evidence="24">
    <location>
        <begin position="2530"/>
        <end position="2589"/>
    </location>
</feature>
<comment type="similarity">
    <text evidence="7">Belongs to the Su(H) family.</text>
</comment>
<dbReference type="Pfam" id="PF00224">
    <property type="entry name" value="PK"/>
    <property type="match status" value="1"/>
</dbReference>
<dbReference type="Gene3D" id="2.40.33.10">
    <property type="entry name" value="PK beta-barrel domain-like"/>
    <property type="match status" value="1"/>
</dbReference>
<dbReference type="UniPathway" id="UPA00109">
    <property type="reaction ID" value="UER00188"/>
</dbReference>
<dbReference type="FunFam" id="3.20.20.60:FF:000001">
    <property type="entry name" value="Pyruvate kinase"/>
    <property type="match status" value="1"/>
</dbReference>
<evidence type="ECO:0000256" key="22">
    <source>
        <dbReference type="ARBA" id="ARBA00048152"/>
    </source>
</evidence>
<dbReference type="InterPro" id="IPR007577">
    <property type="entry name" value="GlycoTrfase_DXD_sugar-bd_CS"/>
</dbReference>
<dbReference type="InterPro" id="IPR015350">
    <property type="entry name" value="Beta-trefoil_DNA-bd_dom"/>
</dbReference>
<dbReference type="NCBIfam" id="TIGR01064">
    <property type="entry name" value="pyruv_kin"/>
    <property type="match status" value="1"/>
</dbReference>
<dbReference type="Pfam" id="PF04488">
    <property type="entry name" value="Gly_transf_sug"/>
    <property type="match status" value="1"/>
</dbReference>
<dbReference type="GO" id="GO:0004743">
    <property type="term" value="F:pyruvate kinase activity"/>
    <property type="evidence" value="ECO:0007669"/>
    <property type="project" value="UniProtKB-EC"/>
</dbReference>
<dbReference type="SUPFAM" id="SSF52935">
    <property type="entry name" value="PK C-terminal domain-like"/>
    <property type="match status" value="1"/>
</dbReference>
<dbReference type="Gene3D" id="3.20.20.60">
    <property type="entry name" value="Phosphoenolpyruvate-binding domains"/>
    <property type="match status" value="1"/>
</dbReference>
<keyword evidence="15 23" id="KW-0460">Magnesium</keyword>
<keyword evidence="19" id="KW-0804">Transcription</keyword>
<keyword evidence="12" id="KW-0547">Nucleotide-binding</keyword>
<dbReference type="GO" id="GO:0005524">
    <property type="term" value="F:ATP binding"/>
    <property type="evidence" value="ECO:0007669"/>
    <property type="project" value="UniProtKB-KW"/>
</dbReference>
<proteinExistence type="inferred from homology"/>
<keyword evidence="10 23" id="KW-0808">Transferase</keyword>
<evidence type="ECO:0000256" key="9">
    <source>
        <dbReference type="ARBA" id="ARBA00012142"/>
    </source>
</evidence>
<organism evidence="27 28">
    <name type="scientific">Rhizopogon vesiculosus</name>
    <dbReference type="NCBI Taxonomy" id="180088"/>
    <lineage>
        <taxon>Eukaryota</taxon>
        <taxon>Fungi</taxon>
        <taxon>Dikarya</taxon>
        <taxon>Basidiomycota</taxon>
        <taxon>Agaricomycotina</taxon>
        <taxon>Agaricomycetes</taxon>
        <taxon>Agaricomycetidae</taxon>
        <taxon>Boletales</taxon>
        <taxon>Suillineae</taxon>
        <taxon>Rhizopogonaceae</taxon>
        <taxon>Rhizopogon</taxon>
    </lineage>
</organism>
<feature type="domain" description="Beta-trefoil DNA-binding" evidence="26">
    <location>
        <begin position="312"/>
        <end position="488"/>
    </location>
</feature>
<dbReference type="InterPro" id="IPR008967">
    <property type="entry name" value="p53-like_TF_DNA-bd_sf"/>
</dbReference>
<dbReference type="FunFam" id="3.40.1380.20:FF:000001">
    <property type="entry name" value="Pyruvate kinase"/>
    <property type="match status" value="1"/>
</dbReference>
<feature type="region of interest" description="Disordered" evidence="24">
    <location>
        <begin position="2238"/>
        <end position="2258"/>
    </location>
</feature>
<reference evidence="27 28" key="1">
    <citation type="submission" date="2016-03" db="EMBL/GenBank/DDBJ databases">
        <title>Comparative genomics of the ectomycorrhizal sister species Rhizopogon vinicolor and Rhizopogon vesiculosus (Basidiomycota: Boletales) reveals a divergence of the mating type B locus.</title>
        <authorList>
            <person name="Mujic A.B."/>
            <person name="Kuo A."/>
            <person name="Tritt A."/>
            <person name="Lipzen A."/>
            <person name="Chen C."/>
            <person name="Johnson J."/>
            <person name="Sharma A."/>
            <person name="Barry K."/>
            <person name="Grigoriev I.V."/>
            <person name="Spatafora J.W."/>
        </authorList>
    </citation>
    <scope>NUCLEOTIDE SEQUENCE [LARGE SCALE GENOMIC DNA]</scope>
    <source>
        <strain evidence="27 28">AM-OR11-056</strain>
    </source>
</reference>
<feature type="region of interest" description="Disordered" evidence="24">
    <location>
        <begin position="435"/>
        <end position="459"/>
    </location>
</feature>
<dbReference type="GO" id="GO:0000978">
    <property type="term" value="F:RNA polymerase II cis-regulatory region sequence-specific DNA binding"/>
    <property type="evidence" value="ECO:0007669"/>
    <property type="project" value="InterPro"/>
</dbReference>
<evidence type="ECO:0000313" key="28">
    <source>
        <dbReference type="Proteomes" id="UP000183567"/>
    </source>
</evidence>
<comment type="cofactor">
    <cofactor evidence="1">
        <name>Mg(2+)</name>
        <dbReference type="ChEBI" id="CHEBI:18420"/>
    </cofactor>
</comment>
<dbReference type="PRINTS" id="PR01050">
    <property type="entry name" value="PYRUVTKNASE"/>
</dbReference>
<dbReference type="InterPro" id="IPR036918">
    <property type="entry name" value="Pyrv_Knase_C_sf"/>
</dbReference>
<dbReference type="InterPro" id="IPR037095">
    <property type="entry name" value="RBP-J/Cbf11_DNA-bd_sf"/>
</dbReference>
<dbReference type="EC" id="2.7.1.40" evidence="9 23"/>
<evidence type="ECO:0000256" key="3">
    <source>
        <dbReference type="ARBA" id="ARBA00004123"/>
    </source>
</evidence>
<evidence type="ECO:0000256" key="20">
    <source>
        <dbReference type="ARBA" id="ARBA00023242"/>
    </source>
</evidence>
<dbReference type="Pfam" id="PF09271">
    <property type="entry name" value="LAG1-DNAbind"/>
    <property type="match status" value="2"/>
</dbReference>
<evidence type="ECO:0000256" key="11">
    <source>
        <dbReference type="ARBA" id="ARBA00022723"/>
    </source>
</evidence>
<feature type="region of interest" description="Disordered" evidence="24">
    <location>
        <begin position="661"/>
        <end position="683"/>
    </location>
</feature>
<dbReference type="SUPFAM" id="SSF110217">
    <property type="entry name" value="DNA-binding protein LAG-1 (CSL)"/>
    <property type="match status" value="1"/>
</dbReference>
<evidence type="ECO:0000256" key="21">
    <source>
        <dbReference type="ARBA" id="ARBA00023317"/>
    </source>
</evidence>
<keyword evidence="17" id="KW-0238">DNA-binding</keyword>
<dbReference type="GO" id="GO:0003700">
    <property type="term" value="F:DNA-binding transcription factor activity"/>
    <property type="evidence" value="ECO:0007669"/>
    <property type="project" value="InterPro"/>
</dbReference>
<evidence type="ECO:0000256" key="17">
    <source>
        <dbReference type="ARBA" id="ARBA00023125"/>
    </source>
</evidence>
<evidence type="ECO:0000313" key="27">
    <source>
        <dbReference type="EMBL" id="OJA16214.1"/>
    </source>
</evidence>
<dbReference type="InterPro" id="IPR040442">
    <property type="entry name" value="Pyrv_kinase-like_dom_sf"/>
</dbReference>
<dbReference type="InterPro" id="IPR018209">
    <property type="entry name" value="Pyrv_Knase_AS"/>
</dbReference>
<dbReference type="InterPro" id="IPR015813">
    <property type="entry name" value="Pyrv/PenolPyrv_kinase-like_dom"/>
</dbReference>